<gene>
    <name evidence="4" type="ORF">H9L05_12260</name>
</gene>
<evidence type="ECO:0000256" key="2">
    <source>
        <dbReference type="PIRSR" id="PIRSR603782-1"/>
    </source>
</evidence>
<keyword evidence="5" id="KW-1185">Reference proteome</keyword>
<dbReference type="GO" id="GO:0046872">
    <property type="term" value="F:metal ion binding"/>
    <property type="evidence" value="ECO:0007669"/>
    <property type="project" value="UniProtKB-KW"/>
</dbReference>
<dbReference type="CDD" id="cd02968">
    <property type="entry name" value="SCO"/>
    <property type="match status" value="1"/>
</dbReference>
<dbReference type="EMBL" id="CP060784">
    <property type="protein sequence ID" value="QNP50928.1"/>
    <property type="molecule type" value="Genomic_DNA"/>
</dbReference>
<dbReference type="RefSeq" id="WP_187731234.1">
    <property type="nucleotide sequence ID" value="NZ_BMFN01000001.1"/>
</dbReference>
<dbReference type="Proteomes" id="UP000516093">
    <property type="component" value="Chromosome"/>
</dbReference>
<feature type="binding site" evidence="2">
    <location>
        <position position="178"/>
    </location>
    <ligand>
        <name>Cu cation</name>
        <dbReference type="ChEBI" id="CHEBI:23378"/>
    </ligand>
</feature>
<keyword evidence="2" id="KW-0186">Copper</keyword>
<dbReference type="SUPFAM" id="SSF52833">
    <property type="entry name" value="Thioredoxin-like"/>
    <property type="match status" value="1"/>
</dbReference>
<dbReference type="InterPro" id="IPR036249">
    <property type="entry name" value="Thioredoxin-like_sf"/>
</dbReference>
<dbReference type="AlphaFoldDB" id="A0A7H0GRL2"/>
<keyword evidence="2" id="KW-0479">Metal-binding</keyword>
<comment type="similarity">
    <text evidence="1">Belongs to the SCO1/2 family.</text>
</comment>
<evidence type="ECO:0000256" key="1">
    <source>
        <dbReference type="ARBA" id="ARBA00010996"/>
    </source>
</evidence>
<accession>A0A7H0GRL2</accession>
<dbReference type="Gene3D" id="3.40.30.10">
    <property type="entry name" value="Glutaredoxin"/>
    <property type="match status" value="1"/>
</dbReference>
<feature type="binding site" evidence="2">
    <location>
        <position position="95"/>
    </location>
    <ligand>
        <name>Cu cation</name>
        <dbReference type="ChEBI" id="CHEBI:23378"/>
    </ligand>
</feature>
<organism evidence="4 5">
    <name type="scientific">Hymenobacter qilianensis</name>
    <dbReference type="NCBI Taxonomy" id="1385715"/>
    <lineage>
        <taxon>Bacteria</taxon>
        <taxon>Pseudomonadati</taxon>
        <taxon>Bacteroidota</taxon>
        <taxon>Cytophagia</taxon>
        <taxon>Cytophagales</taxon>
        <taxon>Hymenobacteraceae</taxon>
        <taxon>Hymenobacter</taxon>
    </lineage>
</organism>
<dbReference type="PANTHER" id="PTHR12151:SF25">
    <property type="entry name" value="LINALOOL DEHYDRATASE_ISOMERASE DOMAIN-CONTAINING PROTEIN"/>
    <property type="match status" value="1"/>
</dbReference>
<evidence type="ECO:0000256" key="3">
    <source>
        <dbReference type="PIRSR" id="PIRSR603782-2"/>
    </source>
</evidence>
<proteinExistence type="inferred from homology"/>
<keyword evidence="3" id="KW-1015">Disulfide bond</keyword>
<dbReference type="Pfam" id="PF02630">
    <property type="entry name" value="SCO1-SenC"/>
    <property type="match status" value="1"/>
</dbReference>
<dbReference type="PANTHER" id="PTHR12151">
    <property type="entry name" value="ELECTRON TRANSPORT PROTIN SCO1/SENC FAMILY MEMBER"/>
    <property type="match status" value="1"/>
</dbReference>
<dbReference type="InterPro" id="IPR003782">
    <property type="entry name" value="SCO1/SenC"/>
</dbReference>
<name>A0A7H0GRL2_9BACT</name>
<evidence type="ECO:0000313" key="5">
    <source>
        <dbReference type="Proteomes" id="UP000516093"/>
    </source>
</evidence>
<protein>
    <submittedName>
        <fullName evidence="4">SCO family protein</fullName>
    </submittedName>
</protein>
<sequence>MRPKQTLFLGLILLVPVLAFLFLKSFGTNRFALPTYLPDSVDSTQVDGKWQRDTVFHQLQDYSFPSQTGRIIGQKDLKDGLYVTSFFYTTCPQDCAQRNSQLTRVQEKFRLEPRVRLVSYTVNPAQDSVSVLERYAERYGAIAGKWFFLTGDKNQLNRLLTEEYRLPALTGVAPTIQHSQQLFLVDRNHRVRGIYDGTKAREIDRLITEITVLLYTYDHNNEPRT</sequence>
<dbReference type="KEGG" id="hqi:H9L05_12260"/>
<evidence type="ECO:0000313" key="4">
    <source>
        <dbReference type="EMBL" id="QNP50928.1"/>
    </source>
</evidence>
<reference evidence="4 5" key="1">
    <citation type="submission" date="2020-08" db="EMBL/GenBank/DDBJ databases">
        <title>Genome sequence of Hymenobacter qilianensis JCM 19763T.</title>
        <authorList>
            <person name="Hyun D.-W."/>
            <person name="Bae J.-W."/>
        </authorList>
    </citation>
    <scope>NUCLEOTIDE SEQUENCE [LARGE SCALE GENOMIC DNA]</scope>
    <source>
        <strain evidence="4 5">JCM 19763</strain>
    </source>
</reference>
<feature type="disulfide bond" description="Redox-active" evidence="3">
    <location>
        <begin position="91"/>
        <end position="95"/>
    </location>
</feature>
<feature type="binding site" evidence="2">
    <location>
        <position position="91"/>
    </location>
    <ligand>
        <name>Cu cation</name>
        <dbReference type="ChEBI" id="CHEBI:23378"/>
    </ligand>
</feature>